<dbReference type="GO" id="GO:0003677">
    <property type="term" value="F:DNA binding"/>
    <property type="evidence" value="ECO:0007669"/>
    <property type="project" value="InterPro"/>
</dbReference>
<keyword evidence="3" id="KW-1185">Reference proteome</keyword>
<protein>
    <submittedName>
        <fullName evidence="2">Type III restriction enzyme, res subunit</fullName>
    </submittedName>
</protein>
<dbReference type="InterPro" id="IPR050742">
    <property type="entry name" value="Helicase_Restrict-Modif_Enz"/>
</dbReference>
<accession>A0A449B1N4</accession>
<feature type="domain" description="Helicase/UvrB N-terminal" evidence="1">
    <location>
        <begin position="3"/>
        <end position="203"/>
    </location>
</feature>
<dbReference type="Pfam" id="PF04851">
    <property type="entry name" value="ResIII"/>
    <property type="match status" value="1"/>
</dbReference>
<evidence type="ECO:0000313" key="3">
    <source>
        <dbReference type="Proteomes" id="UP000290985"/>
    </source>
</evidence>
<dbReference type="GO" id="GO:0005829">
    <property type="term" value="C:cytosol"/>
    <property type="evidence" value="ECO:0007669"/>
    <property type="project" value="TreeGrafter"/>
</dbReference>
<evidence type="ECO:0000313" key="2">
    <source>
        <dbReference type="EMBL" id="VEU74444.1"/>
    </source>
</evidence>
<dbReference type="GO" id="GO:0016787">
    <property type="term" value="F:hydrolase activity"/>
    <property type="evidence" value="ECO:0007669"/>
    <property type="project" value="InterPro"/>
</dbReference>
<dbReference type="GO" id="GO:0005524">
    <property type="term" value="F:ATP binding"/>
    <property type="evidence" value="ECO:0007669"/>
    <property type="project" value="InterPro"/>
</dbReference>
<dbReference type="Proteomes" id="UP000290985">
    <property type="component" value="Chromosome"/>
</dbReference>
<gene>
    <name evidence="2" type="ORF">NCTC10181_00283</name>
</gene>
<dbReference type="REBASE" id="298639">
    <property type="entry name" value="Mci10181ORF279P"/>
</dbReference>
<dbReference type="Gene3D" id="3.40.50.300">
    <property type="entry name" value="P-loop containing nucleotide triphosphate hydrolases"/>
    <property type="match status" value="2"/>
</dbReference>
<name>A0A449B1N4_9BACT</name>
<dbReference type="AlphaFoldDB" id="A0A449B1N4"/>
<dbReference type="SUPFAM" id="SSF52540">
    <property type="entry name" value="P-loop containing nucleoside triphosphate hydrolases"/>
    <property type="match status" value="2"/>
</dbReference>
<proteinExistence type="predicted"/>
<dbReference type="PANTHER" id="PTHR47396:SF1">
    <property type="entry name" value="ATP-DEPENDENT HELICASE IRC3-RELATED"/>
    <property type="match status" value="1"/>
</dbReference>
<dbReference type="PANTHER" id="PTHR47396">
    <property type="entry name" value="TYPE I RESTRICTION ENZYME ECOKI R PROTEIN"/>
    <property type="match status" value="1"/>
</dbReference>
<dbReference type="KEGG" id="mcit:NCTC10181_00283"/>
<evidence type="ECO:0000259" key="1">
    <source>
        <dbReference type="Pfam" id="PF04851"/>
    </source>
</evidence>
<dbReference type="InterPro" id="IPR027417">
    <property type="entry name" value="P-loop_NTPase"/>
</dbReference>
<dbReference type="OrthoDB" id="9804145at2"/>
<reference evidence="2 3" key="1">
    <citation type="submission" date="2019-01" db="EMBL/GenBank/DDBJ databases">
        <authorList>
            <consortium name="Pathogen Informatics"/>
        </authorList>
    </citation>
    <scope>NUCLEOTIDE SEQUENCE [LARGE SCALE GENOMIC DNA]</scope>
    <source>
        <strain evidence="2 3">NCTC10181</strain>
    </source>
</reference>
<dbReference type="InterPro" id="IPR006935">
    <property type="entry name" value="Helicase/UvrB_N"/>
</dbReference>
<dbReference type="RefSeq" id="WP_129725274.1">
    <property type="nucleotide sequence ID" value="NZ_LR215036.1"/>
</dbReference>
<sequence length="801" mass="93625">MSFTLSNVQQKAVDEIMYFWENRYDNEDNKKVIFKAPTGAGKTFMIANVIDQMLTSNTSGKKLFFLIATLSSAELPQQFANKLNDYRSSLVNTNIIVKNIQSPSSSGKDSKKDYSLNLTYNDSDVMIVGKSSFGKGRIFTDYGILEGFLDSIKNDDNTELIYIRDEAHIGTGDKKSKDKIVNDFENLVDSIASFSIHMTATPQDSDNLVEITATDLQNDSDMQLLKKYQKFNVNLKDADKIDDDVILRAACEQFKEIKKQYGDTKKEPHLLGINPAMLIQIRSKKTNKDEEIDPELEENIEEYKKIIEEYGLTWATYFSDSKTSTNTREKISLKNLSAHNSSIDVILFKIGPATGWDIPRACMLVQLRKVSSNTLNIQTIGRIKRNPIPHVKLDENNIANYFYIYSNEQKTIDSNLINWKIKEEIKKIRYKVLYGKIETKKARLHFDKVTYKKDLEHIISIERVKDQLDYFENEYQKYKFLIGEESTYKVSETENKSRTRIISKLENKIDLRIFVNKQRQINNKYFIELGENYLTNLYADFAKQIKKEYFSQDFFEYIIYKTFLHLIIEKYKSHYKRANSKAEDELYVLDTNEITEDFIQQKDIQTQKYKHKIIGKSKEKFPYRIKLFDELLLDSQPEEDFMSNLQDLLEYKKDFQNSITLWTKNQVHNGFSFGYLEKDDDIVVKKSYPDLFLIIDQKHMLFVEVKSQNDINAEKTTQMLKAYQKYVQNFEKNQKSKLFFDNNEINSLTIIIYKPKGKGFADIEGFSSIESLNKFLKEQKESQSASELREIIKEIAQSQEN</sequence>
<organism evidence="2 3">
    <name type="scientific">Mycoplasmopsis citelli</name>
    <dbReference type="NCBI Taxonomy" id="171281"/>
    <lineage>
        <taxon>Bacteria</taxon>
        <taxon>Bacillati</taxon>
        <taxon>Mycoplasmatota</taxon>
        <taxon>Mycoplasmoidales</taxon>
        <taxon>Metamycoplasmataceae</taxon>
        <taxon>Mycoplasmopsis</taxon>
    </lineage>
</organism>
<dbReference type="EMBL" id="LR215036">
    <property type="protein sequence ID" value="VEU74444.1"/>
    <property type="molecule type" value="Genomic_DNA"/>
</dbReference>